<accession>Q0W3Y8</accession>
<keyword evidence="1" id="KW-0472">Membrane</keyword>
<proteinExistence type="predicted"/>
<dbReference type="Proteomes" id="UP000000663">
    <property type="component" value="Chromosome"/>
</dbReference>
<gene>
    <name evidence="2" type="ORF">RCIX1682</name>
</gene>
<evidence type="ECO:0000256" key="1">
    <source>
        <dbReference type="SAM" id="Phobius"/>
    </source>
</evidence>
<protein>
    <submittedName>
        <fullName evidence="2">Uncharacterized protein</fullName>
    </submittedName>
</protein>
<sequence length="79" mass="8413">MEVFPHPVTGPRAIYGYGARVTIFTGAVGWTEVGKACPDPCDNEKIAIAMTQMAMTAMIAPAISSLFCIISQTRGVPPR</sequence>
<dbReference type="AlphaFoldDB" id="Q0W3Y8"/>
<dbReference type="KEGG" id="rci:RCIX1682"/>
<reference evidence="2 3" key="1">
    <citation type="journal article" date="2006" name="Science">
        <title>Genome of rice cluster I archaea -- the key methane producers in the rice rhizosphere.</title>
        <authorList>
            <person name="Erkel C."/>
            <person name="Kube M."/>
            <person name="Reinhardt R."/>
            <person name="Liesack W."/>
        </authorList>
    </citation>
    <scope>NUCLEOTIDE SEQUENCE [LARGE SCALE GENOMIC DNA]</scope>
    <source>
        <strain evidence="3">DSM 22066 / NBRC 105507 / MRE50</strain>
    </source>
</reference>
<dbReference type="EMBL" id="AM114193">
    <property type="protein sequence ID" value="CAJ36905.1"/>
    <property type="molecule type" value="Genomic_DNA"/>
</dbReference>
<evidence type="ECO:0000313" key="2">
    <source>
        <dbReference type="EMBL" id="CAJ36905.1"/>
    </source>
</evidence>
<keyword evidence="3" id="KW-1185">Reference proteome</keyword>
<keyword evidence="1" id="KW-0812">Transmembrane</keyword>
<name>Q0W3Y8_METAR</name>
<evidence type="ECO:0000313" key="3">
    <source>
        <dbReference type="Proteomes" id="UP000000663"/>
    </source>
</evidence>
<organism evidence="2 3">
    <name type="scientific">Methanocella arvoryzae (strain DSM 22066 / NBRC 105507 / MRE50)</name>
    <dbReference type="NCBI Taxonomy" id="351160"/>
    <lineage>
        <taxon>Archaea</taxon>
        <taxon>Methanobacteriati</taxon>
        <taxon>Methanobacteriota</taxon>
        <taxon>Stenosarchaea group</taxon>
        <taxon>Methanomicrobia</taxon>
        <taxon>Methanocellales</taxon>
        <taxon>Methanocellaceae</taxon>
        <taxon>Methanocella</taxon>
    </lineage>
</organism>
<feature type="transmembrane region" description="Helical" evidence="1">
    <location>
        <begin position="46"/>
        <end position="70"/>
    </location>
</feature>
<keyword evidence="1" id="KW-1133">Transmembrane helix</keyword>